<proteinExistence type="predicted"/>
<feature type="non-terminal residue" evidence="1">
    <location>
        <position position="1"/>
    </location>
</feature>
<keyword evidence="2" id="KW-1185">Reference proteome</keyword>
<dbReference type="EMBL" id="REGN01013375">
    <property type="protein sequence ID" value="RMZ94005.1"/>
    <property type="molecule type" value="Genomic_DNA"/>
</dbReference>
<dbReference type="Proteomes" id="UP000276133">
    <property type="component" value="Unassembled WGS sequence"/>
</dbReference>
<name>A0A3M7P4K2_BRAPC</name>
<accession>A0A3M7P4K2</accession>
<dbReference type="OrthoDB" id="10619581at2759"/>
<organism evidence="1 2">
    <name type="scientific">Brachionus plicatilis</name>
    <name type="common">Marine rotifer</name>
    <name type="synonym">Brachionus muelleri</name>
    <dbReference type="NCBI Taxonomy" id="10195"/>
    <lineage>
        <taxon>Eukaryota</taxon>
        <taxon>Metazoa</taxon>
        <taxon>Spiralia</taxon>
        <taxon>Gnathifera</taxon>
        <taxon>Rotifera</taxon>
        <taxon>Eurotatoria</taxon>
        <taxon>Monogononta</taxon>
        <taxon>Pseudotrocha</taxon>
        <taxon>Ploima</taxon>
        <taxon>Brachionidae</taxon>
        <taxon>Brachionus</taxon>
    </lineage>
</organism>
<sequence>FDVFAIQAGDVTIQLLNFSFCEQNSCLDQFLTNSTISSLVVSQNWKLNLKNGFNRIYFSEMTRVGKGQVLLLIQNGTGKVGINENSLLPDFAIVESNGNYYLKRIGKFSYSRFCLNPIIDGFMYRYEIFKWKKYDVSGIKTIQIGVENFKSEIKEINLKDVNSIDIKCSNLILDMSVNCFIFALSNDKDKNFYLLFDNELTKEFEISNEFISWFGMEVPSSLTDLVEAPISPINQYLLLNSEFRFDCDLNSIEFYATKDGSLNFKINIRNCLRLTPKILNRM</sequence>
<reference evidence="1 2" key="1">
    <citation type="journal article" date="2018" name="Sci. Rep.">
        <title>Genomic signatures of local adaptation to the degree of environmental predictability in rotifers.</title>
        <authorList>
            <person name="Franch-Gras L."/>
            <person name="Hahn C."/>
            <person name="Garcia-Roger E.M."/>
            <person name="Carmona M.J."/>
            <person name="Serra M."/>
            <person name="Gomez A."/>
        </authorList>
    </citation>
    <scope>NUCLEOTIDE SEQUENCE [LARGE SCALE GENOMIC DNA]</scope>
    <source>
        <strain evidence="1">HYR1</strain>
    </source>
</reference>
<evidence type="ECO:0000313" key="1">
    <source>
        <dbReference type="EMBL" id="RMZ94005.1"/>
    </source>
</evidence>
<gene>
    <name evidence="1" type="ORF">BpHYR1_026726</name>
</gene>
<evidence type="ECO:0000313" key="2">
    <source>
        <dbReference type="Proteomes" id="UP000276133"/>
    </source>
</evidence>
<dbReference type="AlphaFoldDB" id="A0A3M7P4K2"/>
<comment type="caution">
    <text evidence="1">The sequence shown here is derived from an EMBL/GenBank/DDBJ whole genome shotgun (WGS) entry which is preliminary data.</text>
</comment>
<protein>
    <submittedName>
        <fullName evidence="1">Uncharacterized protein</fullName>
    </submittedName>
</protein>